<sequence>MSLELGVGQGQRVHSYLACAVLLSRRIGAQSLMPKVSQSRKGGLSCAQMVDQSASEVYGSHLNHFAAHRERWWLMPQNTEADIDVLTLVSRRYRRRTPPLLPQGPRPRTGSQQTLGNCRGIQVSQPLDESLFSVWRIRRVLGKALTREPGR</sequence>
<reference evidence="2 3" key="1">
    <citation type="submission" date="2024-04" db="EMBL/GenBank/DDBJ databases">
        <title>Phyllosticta paracitricarpa is synonymous to the EU quarantine fungus P. citricarpa based on phylogenomic analyses.</title>
        <authorList>
            <consortium name="Lawrence Berkeley National Laboratory"/>
            <person name="Van ingen-buijs V.A."/>
            <person name="Van westerhoven A.C."/>
            <person name="Haridas S."/>
            <person name="Skiadas P."/>
            <person name="Martin F."/>
            <person name="Groenewald J.Z."/>
            <person name="Crous P.W."/>
            <person name="Seidl M.F."/>
        </authorList>
    </citation>
    <scope>NUCLEOTIDE SEQUENCE [LARGE SCALE GENOMIC DNA]</scope>
    <source>
        <strain evidence="2 3">CPC 17464</strain>
    </source>
</reference>
<dbReference type="EMBL" id="JBBPEH010000007">
    <property type="protein sequence ID" value="KAK7536475.1"/>
    <property type="molecule type" value="Genomic_DNA"/>
</dbReference>
<organism evidence="2 3">
    <name type="scientific">Phyllosticta citribraziliensis</name>
    <dbReference type="NCBI Taxonomy" id="989973"/>
    <lineage>
        <taxon>Eukaryota</taxon>
        <taxon>Fungi</taxon>
        <taxon>Dikarya</taxon>
        <taxon>Ascomycota</taxon>
        <taxon>Pezizomycotina</taxon>
        <taxon>Dothideomycetes</taxon>
        <taxon>Dothideomycetes incertae sedis</taxon>
        <taxon>Botryosphaeriales</taxon>
        <taxon>Phyllostictaceae</taxon>
        <taxon>Phyllosticta</taxon>
    </lineage>
</organism>
<name>A0ABR1LR24_9PEZI</name>
<evidence type="ECO:0000313" key="2">
    <source>
        <dbReference type="EMBL" id="KAK7536475.1"/>
    </source>
</evidence>
<accession>A0ABR1LR24</accession>
<gene>
    <name evidence="2" type="ORF">J3D65DRAFT_420042</name>
</gene>
<evidence type="ECO:0000256" key="1">
    <source>
        <dbReference type="SAM" id="MobiDB-lite"/>
    </source>
</evidence>
<feature type="region of interest" description="Disordered" evidence="1">
    <location>
        <begin position="96"/>
        <end position="116"/>
    </location>
</feature>
<evidence type="ECO:0000313" key="3">
    <source>
        <dbReference type="Proteomes" id="UP001360953"/>
    </source>
</evidence>
<protein>
    <submittedName>
        <fullName evidence="2">Uncharacterized protein</fullName>
    </submittedName>
</protein>
<dbReference type="Proteomes" id="UP001360953">
    <property type="component" value="Unassembled WGS sequence"/>
</dbReference>
<comment type="caution">
    <text evidence="2">The sequence shown here is derived from an EMBL/GenBank/DDBJ whole genome shotgun (WGS) entry which is preliminary data.</text>
</comment>
<proteinExistence type="predicted"/>
<dbReference type="RefSeq" id="XP_066654891.1">
    <property type="nucleotide sequence ID" value="XM_066796093.1"/>
</dbReference>
<dbReference type="GeneID" id="92028999"/>
<keyword evidence="3" id="KW-1185">Reference proteome</keyword>